<dbReference type="GeneID" id="54548051"/>
<feature type="non-terminal residue" evidence="1">
    <location>
        <position position="84"/>
    </location>
</feature>
<protein>
    <submittedName>
        <fullName evidence="1">Uncharacterized protein</fullName>
    </submittedName>
</protein>
<dbReference type="PANTHER" id="PTHR42085:SF2">
    <property type="entry name" value="F-BOX DOMAIN-CONTAINING PROTEIN"/>
    <property type="match status" value="1"/>
</dbReference>
<dbReference type="EMBL" id="ML986510">
    <property type="protein sequence ID" value="KAF2273416.1"/>
    <property type="molecule type" value="Genomic_DNA"/>
</dbReference>
<dbReference type="OrthoDB" id="62952at2759"/>
<keyword evidence="2" id="KW-1185">Reference proteome</keyword>
<dbReference type="InterPro" id="IPR038883">
    <property type="entry name" value="AN11006-like"/>
</dbReference>
<accession>A0A6A6JCR3</accession>
<gene>
    <name evidence="1" type="ORF">EI97DRAFT_353901</name>
</gene>
<reference evidence="1" key="1">
    <citation type="journal article" date="2020" name="Stud. Mycol.">
        <title>101 Dothideomycetes genomes: a test case for predicting lifestyles and emergence of pathogens.</title>
        <authorList>
            <person name="Haridas S."/>
            <person name="Albert R."/>
            <person name="Binder M."/>
            <person name="Bloem J."/>
            <person name="Labutti K."/>
            <person name="Salamov A."/>
            <person name="Andreopoulos B."/>
            <person name="Baker S."/>
            <person name="Barry K."/>
            <person name="Bills G."/>
            <person name="Bluhm B."/>
            <person name="Cannon C."/>
            <person name="Castanera R."/>
            <person name="Culley D."/>
            <person name="Daum C."/>
            <person name="Ezra D."/>
            <person name="Gonzalez J."/>
            <person name="Henrissat B."/>
            <person name="Kuo A."/>
            <person name="Liang C."/>
            <person name="Lipzen A."/>
            <person name="Lutzoni F."/>
            <person name="Magnuson J."/>
            <person name="Mondo S."/>
            <person name="Nolan M."/>
            <person name="Ohm R."/>
            <person name="Pangilinan J."/>
            <person name="Park H.-J."/>
            <person name="Ramirez L."/>
            <person name="Alfaro M."/>
            <person name="Sun H."/>
            <person name="Tritt A."/>
            <person name="Yoshinaga Y."/>
            <person name="Zwiers L.-H."/>
            <person name="Turgeon B."/>
            <person name="Goodwin S."/>
            <person name="Spatafora J."/>
            <person name="Crous P."/>
            <person name="Grigoriev I."/>
        </authorList>
    </citation>
    <scope>NUCLEOTIDE SEQUENCE</scope>
    <source>
        <strain evidence="1">CBS 379.55</strain>
    </source>
</reference>
<organism evidence="1 2">
    <name type="scientific">Westerdykella ornata</name>
    <dbReference type="NCBI Taxonomy" id="318751"/>
    <lineage>
        <taxon>Eukaryota</taxon>
        <taxon>Fungi</taxon>
        <taxon>Dikarya</taxon>
        <taxon>Ascomycota</taxon>
        <taxon>Pezizomycotina</taxon>
        <taxon>Dothideomycetes</taxon>
        <taxon>Pleosporomycetidae</taxon>
        <taxon>Pleosporales</taxon>
        <taxon>Sporormiaceae</taxon>
        <taxon>Westerdykella</taxon>
    </lineage>
</organism>
<dbReference type="AlphaFoldDB" id="A0A6A6JCR3"/>
<dbReference type="RefSeq" id="XP_033650955.1">
    <property type="nucleotide sequence ID" value="XM_033794876.1"/>
</dbReference>
<dbReference type="Proteomes" id="UP000800097">
    <property type="component" value="Unassembled WGS sequence"/>
</dbReference>
<name>A0A6A6JCR3_WESOR</name>
<sequence length="84" mass="10078">AGFRFLDLPTEIRVMIYEEVVVVGKVFYSPDRHDILNGKRCRGFKMFRKPELHLFRVCKQVHREAEPIYLSKNLFVLPILWHFS</sequence>
<proteinExistence type="predicted"/>
<feature type="non-terminal residue" evidence="1">
    <location>
        <position position="1"/>
    </location>
</feature>
<evidence type="ECO:0000313" key="2">
    <source>
        <dbReference type="Proteomes" id="UP000800097"/>
    </source>
</evidence>
<evidence type="ECO:0000313" key="1">
    <source>
        <dbReference type="EMBL" id="KAF2273416.1"/>
    </source>
</evidence>
<dbReference type="PANTHER" id="PTHR42085">
    <property type="entry name" value="F-BOX DOMAIN-CONTAINING PROTEIN"/>
    <property type="match status" value="1"/>
</dbReference>